<dbReference type="RefSeq" id="WP_102552652.1">
    <property type="nucleotide sequence ID" value="NZ_MCZF01000156.1"/>
</dbReference>
<evidence type="ECO:0000313" key="3">
    <source>
        <dbReference type="Proteomes" id="UP000235533"/>
    </source>
</evidence>
<evidence type="ECO:0000313" key="2">
    <source>
        <dbReference type="EMBL" id="PMM50290.1"/>
    </source>
</evidence>
<dbReference type="InterPro" id="IPR010865">
    <property type="entry name" value="DUF1499"/>
</dbReference>
<feature type="transmembrane region" description="Helical" evidence="1">
    <location>
        <begin position="12"/>
        <end position="36"/>
    </location>
</feature>
<feature type="transmembrane region" description="Helical" evidence="1">
    <location>
        <begin position="76"/>
        <end position="94"/>
    </location>
</feature>
<keyword evidence="1" id="KW-1133">Transmembrane helix</keyword>
<proteinExistence type="predicted"/>
<dbReference type="Proteomes" id="UP000235533">
    <property type="component" value="Unassembled WGS sequence"/>
</dbReference>
<evidence type="ECO:0008006" key="4">
    <source>
        <dbReference type="Google" id="ProtNLM"/>
    </source>
</evidence>
<dbReference type="Pfam" id="PF07386">
    <property type="entry name" value="DUF1499"/>
    <property type="match status" value="1"/>
</dbReference>
<reference evidence="3" key="1">
    <citation type="submission" date="2016-07" db="EMBL/GenBank/DDBJ databases">
        <title>Nontailed viruses are major unrecognized killers of bacteria in the ocean.</title>
        <authorList>
            <person name="Kauffman K."/>
            <person name="Hussain F."/>
            <person name="Yang J."/>
            <person name="Arevalo P."/>
            <person name="Brown J."/>
            <person name="Cutler M."/>
            <person name="Kelly L."/>
            <person name="Polz M.F."/>
        </authorList>
    </citation>
    <scope>NUCLEOTIDE SEQUENCE [LARGE SCALE GENOMIC DNA]</scope>
    <source>
        <strain evidence="3">10N.261.48.B5</strain>
    </source>
</reference>
<accession>A0A2N7JQ24</accession>
<feature type="transmembrane region" description="Helical" evidence="1">
    <location>
        <begin position="48"/>
        <end position="69"/>
    </location>
</feature>
<sequence length="246" mass="26925">MTNNRTSRIGTLLLVIAFTALLVVAVMIFGARMGIWDPIIGFGYIRNYLNPIGLSLLALSTLGLIYQWVARNRTGALKSLVAVFIGLGLIAPMLHGITHPVKRGPAIHDITTDTTNPPEFFVLDDTRAGAKNSLIYAGEEVAAIQKKLYPYIKPIQSSLSPSDAYAKALDIAKNRGWEVVAGYPEALRFEATAQTTFFGFIDDVVVQVTPINNKSRIDIRSVSRIGRSDKGVNAARIVEFTESFNQ</sequence>
<comment type="caution">
    <text evidence="2">The sequence shown here is derived from an EMBL/GenBank/DDBJ whole genome shotgun (WGS) entry which is preliminary data.</text>
</comment>
<keyword evidence="1" id="KW-0812">Transmembrane</keyword>
<protein>
    <recommendedName>
        <fullName evidence="4">DUF1499 domain-containing protein</fullName>
    </recommendedName>
</protein>
<gene>
    <name evidence="2" type="ORF">BCT54_24245</name>
</gene>
<organism evidence="2 3">
    <name type="scientific">Vibrio splendidus</name>
    <dbReference type="NCBI Taxonomy" id="29497"/>
    <lineage>
        <taxon>Bacteria</taxon>
        <taxon>Pseudomonadati</taxon>
        <taxon>Pseudomonadota</taxon>
        <taxon>Gammaproteobacteria</taxon>
        <taxon>Vibrionales</taxon>
        <taxon>Vibrionaceae</taxon>
        <taxon>Vibrio</taxon>
    </lineage>
</organism>
<dbReference type="EMBL" id="MCZF01000156">
    <property type="protein sequence ID" value="PMM50290.1"/>
    <property type="molecule type" value="Genomic_DNA"/>
</dbReference>
<keyword evidence="1" id="KW-0472">Membrane</keyword>
<evidence type="ECO:0000256" key="1">
    <source>
        <dbReference type="SAM" id="Phobius"/>
    </source>
</evidence>
<name>A0A2N7JQ24_VIBSP</name>
<dbReference type="AlphaFoldDB" id="A0A2N7JQ24"/>